<gene>
    <name evidence="2" type="ORF">IF651_06555</name>
</gene>
<reference evidence="2" key="1">
    <citation type="journal article" date="2018" name="Curr. Microbiol.">
        <title>Cellulosimicrobium arenosum sp. nov., Isolated from Marine Sediment Sand.</title>
        <authorList>
            <person name="Oh M."/>
            <person name="Kim J.H."/>
            <person name="Yoon J.H."/>
            <person name="Schumann P."/>
            <person name="Kim W."/>
        </authorList>
    </citation>
    <scope>NUCLEOTIDE SEQUENCE</scope>
    <source>
        <strain evidence="2">KCTC 49039</strain>
    </source>
</reference>
<accession>A0A927IZP4</accession>
<reference evidence="2" key="2">
    <citation type="submission" date="2020-09" db="EMBL/GenBank/DDBJ databases">
        <authorList>
            <person name="Yu Y."/>
        </authorList>
    </citation>
    <scope>NUCLEOTIDE SEQUENCE</scope>
    <source>
        <strain evidence="2">KCTC 49039</strain>
    </source>
</reference>
<comment type="caution">
    <text evidence="2">The sequence shown here is derived from an EMBL/GenBank/DDBJ whole genome shotgun (WGS) entry which is preliminary data.</text>
</comment>
<dbReference type="EMBL" id="JACYHB010000004">
    <property type="protein sequence ID" value="MBD8078715.1"/>
    <property type="molecule type" value="Genomic_DNA"/>
</dbReference>
<sequence>MTARPARRSGTVVTVLLLVVAVLVGAAVARVDTWWPVLTATTTRGDVGDEVTAGPLRVRVDGVRTGTLLVDPYSELTTGGVWVGVDMAVSGTQADAGPGSLQLRDAGGIGYTATTRTSNPLVYTARAPDVPEAGTAVFEVPAQALDGDLVLRVLSEVDDADGERPQAIAEISLGRVTGPAQDDVLEPVEVALVPGGWGG</sequence>
<dbReference type="RefSeq" id="WP_191828305.1">
    <property type="nucleotide sequence ID" value="NZ_JACYHB010000004.1"/>
</dbReference>
<dbReference type="Proteomes" id="UP000610846">
    <property type="component" value="Unassembled WGS sequence"/>
</dbReference>
<evidence type="ECO:0000313" key="3">
    <source>
        <dbReference type="Proteomes" id="UP000610846"/>
    </source>
</evidence>
<name>A0A927IZP4_9MICO</name>
<dbReference type="InterPro" id="IPR029050">
    <property type="entry name" value="Immunoprotect_excell_Ig-like"/>
</dbReference>
<dbReference type="Gene3D" id="2.60.40.1240">
    <property type="match status" value="1"/>
</dbReference>
<dbReference type="AlphaFoldDB" id="A0A927IZP4"/>
<organism evidence="2 3">
    <name type="scientific">Cellulosimicrobium arenosum</name>
    <dbReference type="NCBI Taxonomy" id="2708133"/>
    <lineage>
        <taxon>Bacteria</taxon>
        <taxon>Bacillati</taxon>
        <taxon>Actinomycetota</taxon>
        <taxon>Actinomycetes</taxon>
        <taxon>Micrococcales</taxon>
        <taxon>Promicromonosporaceae</taxon>
        <taxon>Cellulosimicrobium</taxon>
    </lineage>
</organism>
<evidence type="ECO:0000313" key="2">
    <source>
        <dbReference type="EMBL" id="MBD8078715.1"/>
    </source>
</evidence>
<keyword evidence="3" id="KW-1185">Reference proteome</keyword>
<protein>
    <submittedName>
        <fullName evidence="2">Uncharacterized protein</fullName>
    </submittedName>
</protein>
<proteinExistence type="predicted"/>
<evidence type="ECO:0000256" key="1">
    <source>
        <dbReference type="ARBA" id="ARBA00022729"/>
    </source>
</evidence>
<keyword evidence="1" id="KW-0732">Signal</keyword>